<dbReference type="Gene3D" id="3.10.310.30">
    <property type="match status" value="1"/>
</dbReference>
<keyword evidence="4" id="KW-0540">Nuclease</keyword>
<feature type="domain" description="DHHA1" evidence="2">
    <location>
        <begin position="370"/>
        <end position="442"/>
    </location>
</feature>
<dbReference type="Pfam" id="PF01368">
    <property type="entry name" value="DHH"/>
    <property type="match status" value="1"/>
</dbReference>
<protein>
    <submittedName>
        <fullName evidence="4">Single-stranded-DNA-specific exonuclease</fullName>
    </submittedName>
</protein>
<dbReference type="Gene3D" id="3.90.1640.30">
    <property type="match status" value="1"/>
</dbReference>
<reference evidence="4 5" key="1">
    <citation type="submission" date="2016-10" db="EMBL/GenBank/DDBJ databases">
        <title>Complete genome of the TMA-utilizing, human hosted archaeon Methanomethylophilus alvus Gen. nov, sp. nov., strain Mx-05, derived from a pure culture.</title>
        <authorList>
            <person name="Brugere J.-F."/>
            <person name="Ben Hania W."/>
            <person name="Chaudhary P.P."/>
            <person name="Gaci N."/>
            <person name="Borrel G."/>
            <person name="Cao Van Tuat L."/>
            <person name="Fardeau M.-L."/>
            <person name="Harris H.M.B."/>
            <person name="O'Toole P.W."/>
            <person name="Ollivier B."/>
        </authorList>
    </citation>
    <scope>NUCLEOTIDE SEQUENCE [LARGE SCALE GENOMIC DNA]</scope>
    <source>
        <strain evidence="4 5">Mx-05</strain>
    </source>
</reference>
<dbReference type="InterPro" id="IPR001667">
    <property type="entry name" value="DDH_dom"/>
</dbReference>
<proteinExistence type="predicted"/>
<keyword evidence="4" id="KW-0269">Exonuclease</keyword>
<evidence type="ECO:0000259" key="3">
    <source>
        <dbReference type="Pfam" id="PF21763"/>
    </source>
</evidence>
<dbReference type="InterPro" id="IPR003156">
    <property type="entry name" value="DHHA1_dom"/>
</dbReference>
<dbReference type="SUPFAM" id="SSF64182">
    <property type="entry name" value="DHH phosphoesterases"/>
    <property type="match status" value="1"/>
</dbReference>
<gene>
    <name evidence="4" type="ORF">BKD89_07560</name>
</gene>
<organism evidence="4 5">
    <name type="scientific">Methanomethylophilus alvi</name>
    <dbReference type="NCBI Taxonomy" id="1291540"/>
    <lineage>
        <taxon>Archaea</taxon>
        <taxon>Methanobacteriati</taxon>
        <taxon>Thermoplasmatota</taxon>
        <taxon>Thermoplasmata</taxon>
        <taxon>Methanomassiliicoccales</taxon>
        <taxon>Methanomethylophilaceae</taxon>
        <taxon>Methanomethylophilus</taxon>
    </lineage>
</organism>
<name>A0A3G3III6_9ARCH</name>
<keyword evidence="4" id="KW-0378">Hydrolase</keyword>
<accession>A0A3G3III6</accession>
<sequence length="452" mass="48926">MVDSDLPSKLLSILSKAADIVRGHNFIQVYSHYDADGITAASIVGKALHRAGKEYRITIFPTLIDEFMQIIESTPSECVIVTDLGASYIDRFEKMTCDVIVLDHHTLRGDSEKVCYANPHMFGVDGMTSGCGATMAFLFAIAMDERNWDLAPLAMAGIAGDRQHLNGMSGFNTFVFEGAVDRGLIKPMPGSLIPVGRLYDELLISTDPYIRGVSGNREGISRLLKDAGVPEDRDYVDLTEEESIRLSSLIAIRLIQQGVSREKLEELARTKYYLPGWNTDAESLSSFLNSCGRQNMPSVGIGAGMGDPDCLKQAKELDNTSRKQLMEGIKVLDNGESIIQMENIQWFDSSSTGFTGMLCGTVMSYIGDPDKPTIGINASDENANVSSRGTFSQLAKGIDLAEAMKEGCASVGGEGGGHKIAAGGSFKSEKRDEFLKNVDAIVGRQKQGKSAS</sequence>
<evidence type="ECO:0000313" key="4">
    <source>
        <dbReference type="EMBL" id="AYQ55646.1"/>
    </source>
</evidence>
<evidence type="ECO:0000259" key="2">
    <source>
        <dbReference type="Pfam" id="PF02272"/>
    </source>
</evidence>
<feature type="domain" description="DDH" evidence="1">
    <location>
        <begin position="27"/>
        <end position="158"/>
    </location>
</feature>
<dbReference type="InterPro" id="IPR051673">
    <property type="entry name" value="SSDNA_exonuclease_RecJ"/>
</dbReference>
<dbReference type="Pfam" id="PF02272">
    <property type="entry name" value="DHHA1"/>
    <property type="match status" value="1"/>
</dbReference>
<dbReference type="PANTHER" id="PTHR30255:SF2">
    <property type="entry name" value="SINGLE-STRANDED-DNA-SPECIFIC EXONUCLEASE RECJ"/>
    <property type="match status" value="1"/>
</dbReference>
<feature type="domain" description="DHH-CID" evidence="3">
    <location>
        <begin position="202"/>
        <end position="267"/>
    </location>
</feature>
<dbReference type="PANTHER" id="PTHR30255">
    <property type="entry name" value="SINGLE-STRANDED-DNA-SPECIFIC EXONUCLEASE RECJ"/>
    <property type="match status" value="1"/>
</dbReference>
<dbReference type="Proteomes" id="UP000273278">
    <property type="component" value="Chromosome"/>
</dbReference>
<dbReference type="GO" id="GO:0003676">
    <property type="term" value="F:nucleic acid binding"/>
    <property type="evidence" value="ECO:0007669"/>
    <property type="project" value="InterPro"/>
</dbReference>
<evidence type="ECO:0000313" key="5">
    <source>
        <dbReference type="Proteomes" id="UP000273278"/>
    </source>
</evidence>
<dbReference type="OMA" id="CDMGSGQ"/>
<dbReference type="Pfam" id="PF21763">
    <property type="entry name" value="DHH_CID"/>
    <property type="match status" value="1"/>
</dbReference>
<evidence type="ECO:0000259" key="1">
    <source>
        <dbReference type="Pfam" id="PF01368"/>
    </source>
</evidence>
<dbReference type="RefSeq" id="WP_015505426.1">
    <property type="nucleotide sequence ID" value="NZ_CP017686.1"/>
</dbReference>
<dbReference type="GO" id="GO:0004527">
    <property type="term" value="F:exonuclease activity"/>
    <property type="evidence" value="ECO:0007669"/>
    <property type="project" value="UniProtKB-KW"/>
</dbReference>
<dbReference type="EMBL" id="CP017686">
    <property type="protein sequence ID" value="AYQ55646.1"/>
    <property type="molecule type" value="Genomic_DNA"/>
</dbReference>
<dbReference type="GeneID" id="41322310"/>
<dbReference type="InterPro" id="IPR048515">
    <property type="entry name" value="DHH_CID"/>
</dbReference>
<dbReference type="AlphaFoldDB" id="A0A3G3III6"/>
<dbReference type="InterPro" id="IPR038763">
    <property type="entry name" value="DHH_sf"/>
</dbReference>